<evidence type="ECO:0000256" key="1">
    <source>
        <dbReference type="ARBA" id="ARBA00004496"/>
    </source>
</evidence>
<feature type="repeat" description="Pumilio" evidence="7">
    <location>
        <begin position="810"/>
        <end position="845"/>
    </location>
</feature>
<feature type="repeat" description="Pumilio" evidence="7">
    <location>
        <begin position="738"/>
        <end position="773"/>
    </location>
</feature>
<evidence type="ECO:0000256" key="7">
    <source>
        <dbReference type="PROSITE-ProRule" id="PRU00317"/>
    </source>
</evidence>
<dbReference type="SUPFAM" id="SSF48371">
    <property type="entry name" value="ARM repeat"/>
    <property type="match status" value="1"/>
</dbReference>
<feature type="repeat" description="Pumilio" evidence="7">
    <location>
        <begin position="774"/>
        <end position="809"/>
    </location>
</feature>
<sequence>MIPRHMTDDQSPKNKADLLQPKANNKPQGQLAALLRGKLDYDYDMFGTQRQDISRSNSAPPTQVVDQLGRFDPTDLENPSDLRLDPDYLAYFYMNSRLDPRLPAPLYTPGQSWQLWAGGGGIGNLSHKSNGAQTPKSKVLEKFRGMDADDDFLREHPLDQSLEPESHSTISQQEFSNEPSGHGGQYEQFGNQGTSSAASLWRSEISSPPPQGPPGVNNDPHSPNKRKNPVEMIQEDFPRTPSPMFALQQAQRQRQAAALAEANANASEIGNDTFDVNDLRQALELEESLRSGHHYTNNMRGDDDHHLKSVVNAALDGVEDYDHRISPFPRGTSPPLRGKFSPPPRANSTPPTQNHFRTHSLNFPQEFHGDLSHTDMIYNMKNLEGNDDYTDALQQAHILRQQQALKQQRLKMQSQYNSLFNDGSTTSGYSPQYGLDNYSVWDVREEATMGRNIISSELPYSRSSSLGLSSGRNSIDYQKALQQQQQLGLSGTGSLINRADQLLPSEYGSGKSSPYYNSSSLNTSGLSSGLGNTPLSAQSRATLAEKNLRLQSQQLLFQQKQLQQQQLMLAREQLLRHHHSAEYLGGYGGLTSGRRSHDLSSSISDPGHGMRSALLEEFRNNKNKKYELRDIVGNIVEFSGDQHGSRFIQQKLETANSEEKQLVFDEILPNALQLMTDVFGNYVIQKFFEHGNQMQKTILAKQMEGHVLSLALQMYGCRVVQKALEHVLTEQQATLVKELDGNVLKCVKDQNGNHVIQKAIERVPAEHIQFIINAFHGQVYNLATHPYGCRVIQRMFEHCTDEQTKPLLEELHRYTQNLVQDQYGNYVIQHVLERGKAADKSMVVAKVRGNVLQMSKHKFASNVVEKCVAHGSKRDRQLLIEEVILTKSDGTSPLISMMKDQYANYVVQKMLDVVDGDQRDLLVAKIKPHLQSLKKYTYGKHLISKVEKLMILTENQKNQNGNLSSTTTDGMQMNSPDTGENSPVISSPANGPEASSHTTNSAPHSELI</sequence>
<evidence type="ECO:0000256" key="5">
    <source>
        <dbReference type="ARBA" id="ARBA00060736"/>
    </source>
</evidence>
<evidence type="ECO:0000313" key="10">
    <source>
        <dbReference type="EMBL" id="CAG8589066.1"/>
    </source>
</evidence>
<dbReference type="InterPro" id="IPR033133">
    <property type="entry name" value="PUM-HD"/>
</dbReference>
<feature type="region of interest" description="Disordered" evidence="8">
    <location>
        <begin position="957"/>
        <end position="1008"/>
    </location>
</feature>
<dbReference type="InterPro" id="IPR033712">
    <property type="entry name" value="Pumilio_RNA-bd"/>
</dbReference>
<feature type="region of interest" description="Disordered" evidence="8">
    <location>
        <begin position="52"/>
        <end position="79"/>
    </location>
</feature>
<feature type="repeat" description="Pumilio" evidence="7">
    <location>
        <begin position="630"/>
        <end position="665"/>
    </location>
</feature>
<dbReference type="GO" id="GO:0003730">
    <property type="term" value="F:mRNA 3'-UTR binding"/>
    <property type="evidence" value="ECO:0007669"/>
    <property type="project" value="TreeGrafter"/>
</dbReference>
<dbReference type="GO" id="GO:0005737">
    <property type="term" value="C:cytoplasm"/>
    <property type="evidence" value="ECO:0007669"/>
    <property type="project" value="UniProtKB-SubCell"/>
</dbReference>
<feature type="domain" description="PUM-HD" evidence="9">
    <location>
        <begin position="610"/>
        <end position="950"/>
    </location>
</feature>
<feature type="repeat" description="Pumilio" evidence="7">
    <location>
        <begin position="666"/>
        <end position="701"/>
    </location>
</feature>
<feature type="repeat" description="Pumilio" evidence="7">
    <location>
        <begin position="846"/>
        <end position="881"/>
    </location>
</feature>
<dbReference type="GO" id="GO:0000288">
    <property type="term" value="P:nuclear-transcribed mRNA catabolic process, deadenylation-dependent decay"/>
    <property type="evidence" value="ECO:0007669"/>
    <property type="project" value="TreeGrafter"/>
</dbReference>
<dbReference type="OrthoDB" id="668540at2759"/>
<evidence type="ECO:0000256" key="6">
    <source>
        <dbReference type="ARBA" id="ARBA00081811"/>
    </source>
</evidence>
<comment type="subcellular location">
    <subcellularLocation>
        <location evidence="1">Cytoplasm</location>
    </subcellularLocation>
</comment>
<gene>
    <name evidence="10" type="ORF">DEBURN_LOCUS8961</name>
</gene>
<evidence type="ECO:0000256" key="4">
    <source>
        <dbReference type="ARBA" id="ARBA00022884"/>
    </source>
</evidence>
<feature type="compositionally biased region" description="Polar residues" evidence="8">
    <location>
        <begin position="346"/>
        <end position="358"/>
    </location>
</feature>
<accession>A0A9N9C6N9</accession>
<feature type="compositionally biased region" description="Polar residues" evidence="8">
    <location>
        <begin position="167"/>
        <end position="179"/>
    </location>
</feature>
<dbReference type="Gene3D" id="1.25.10.10">
    <property type="entry name" value="Leucine-rich Repeat Variant"/>
    <property type="match status" value="1"/>
</dbReference>
<protein>
    <recommendedName>
        <fullName evidence="6">Pumilio homology domain family member 3</fullName>
    </recommendedName>
</protein>
<feature type="compositionally biased region" description="Polar residues" evidence="8">
    <location>
        <begin position="52"/>
        <end position="65"/>
    </location>
</feature>
<dbReference type="PANTHER" id="PTHR12537:SF12">
    <property type="entry name" value="MATERNAL PROTEIN PUMILIO"/>
    <property type="match status" value="1"/>
</dbReference>
<keyword evidence="3" id="KW-0677">Repeat</keyword>
<reference evidence="10" key="1">
    <citation type="submission" date="2021-06" db="EMBL/GenBank/DDBJ databases">
        <authorList>
            <person name="Kallberg Y."/>
            <person name="Tangrot J."/>
            <person name="Rosling A."/>
        </authorList>
    </citation>
    <scope>NUCLEOTIDE SEQUENCE</scope>
    <source>
        <strain evidence="10">AZ414A</strain>
    </source>
</reference>
<evidence type="ECO:0000256" key="8">
    <source>
        <dbReference type="SAM" id="MobiDB-lite"/>
    </source>
</evidence>
<dbReference type="CDD" id="cd07920">
    <property type="entry name" value="Pumilio"/>
    <property type="match status" value="1"/>
</dbReference>
<evidence type="ECO:0000259" key="9">
    <source>
        <dbReference type="PROSITE" id="PS50303"/>
    </source>
</evidence>
<feature type="compositionally biased region" description="Polar residues" evidence="8">
    <location>
        <begin position="188"/>
        <end position="198"/>
    </location>
</feature>
<organism evidence="10 11">
    <name type="scientific">Diversispora eburnea</name>
    <dbReference type="NCBI Taxonomy" id="1213867"/>
    <lineage>
        <taxon>Eukaryota</taxon>
        <taxon>Fungi</taxon>
        <taxon>Fungi incertae sedis</taxon>
        <taxon>Mucoromycota</taxon>
        <taxon>Glomeromycotina</taxon>
        <taxon>Glomeromycetes</taxon>
        <taxon>Diversisporales</taxon>
        <taxon>Diversisporaceae</taxon>
        <taxon>Diversispora</taxon>
    </lineage>
</organism>
<dbReference type="AlphaFoldDB" id="A0A9N9C6N9"/>
<evidence type="ECO:0000313" key="11">
    <source>
        <dbReference type="Proteomes" id="UP000789706"/>
    </source>
</evidence>
<dbReference type="PROSITE" id="PS50303">
    <property type="entry name" value="PUM_HD"/>
    <property type="match status" value="1"/>
</dbReference>
<feature type="region of interest" description="Disordered" evidence="8">
    <location>
        <begin position="325"/>
        <end position="358"/>
    </location>
</feature>
<feature type="compositionally biased region" description="Basic and acidic residues" evidence="8">
    <location>
        <begin position="1"/>
        <end position="16"/>
    </location>
</feature>
<dbReference type="Pfam" id="PF00806">
    <property type="entry name" value="PUF"/>
    <property type="match status" value="8"/>
</dbReference>
<feature type="repeat" description="Pumilio" evidence="7">
    <location>
        <begin position="882"/>
        <end position="924"/>
    </location>
</feature>
<dbReference type="SMART" id="SM00025">
    <property type="entry name" value="Pumilio"/>
    <property type="match status" value="8"/>
</dbReference>
<comment type="similarity">
    <text evidence="5">Belongs to the PUF3 family.</text>
</comment>
<dbReference type="InterPro" id="IPR011989">
    <property type="entry name" value="ARM-like"/>
</dbReference>
<dbReference type="InterPro" id="IPR016024">
    <property type="entry name" value="ARM-type_fold"/>
</dbReference>
<dbReference type="FunFam" id="1.25.10.10:FF:000004">
    <property type="entry name" value="Pumilio homolog 1 isoform 2"/>
    <property type="match status" value="1"/>
</dbReference>
<comment type="caution">
    <text evidence="10">The sequence shown here is derived from an EMBL/GenBank/DDBJ whole genome shotgun (WGS) entry which is preliminary data.</text>
</comment>
<dbReference type="PROSITE" id="PS50302">
    <property type="entry name" value="PUM"/>
    <property type="match status" value="8"/>
</dbReference>
<keyword evidence="11" id="KW-1185">Reference proteome</keyword>
<dbReference type="EMBL" id="CAJVPK010001502">
    <property type="protein sequence ID" value="CAG8589066.1"/>
    <property type="molecule type" value="Genomic_DNA"/>
</dbReference>
<feature type="region of interest" description="Disordered" evidence="8">
    <location>
        <begin position="1"/>
        <end position="30"/>
    </location>
</feature>
<name>A0A9N9C6N9_9GLOM</name>
<evidence type="ECO:0000256" key="2">
    <source>
        <dbReference type="ARBA" id="ARBA00022490"/>
    </source>
</evidence>
<dbReference type="PANTHER" id="PTHR12537">
    <property type="entry name" value="RNA BINDING PROTEIN PUMILIO-RELATED"/>
    <property type="match status" value="1"/>
</dbReference>
<dbReference type="Proteomes" id="UP000789706">
    <property type="component" value="Unassembled WGS sequence"/>
</dbReference>
<proteinExistence type="inferred from homology"/>
<keyword evidence="4" id="KW-0694">RNA-binding</keyword>
<feature type="region of interest" description="Disordered" evidence="8">
    <location>
        <begin position="160"/>
        <end position="228"/>
    </location>
</feature>
<evidence type="ECO:0000256" key="3">
    <source>
        <dbReference type="ARBA" id="ARBA00022737"/>
    </source>
</evidence>
<dbReference type="InterPro" id="IPR001313">
    <property type="entry name" value="Pumilio_RNA-bd_rpt"/>
</dbReference>
<keyword evidence="2" id="KW-0963">Cytoplasm</keyword>
<feature type="repeat" description="Pumilio" evidence="7">
    <location>
        <begin position="702"/>
        <end position="737"/>
    </location>
</feature>